<proteinExistence type="predicted"/>
<name>A0A9Q3X2P6_PSESX</name>
<comment type="caution">
    <text evidence="1">The sequence shown here is derived from an EMBL/GenBank/DDBJ whole genome shotgun (WGS) entry which is preliminary data.</text>
</comment>
<dbReference type="EMBL" id="WKEU01000054">
    <property type="protein sequence ID" value="MCF5064036.1"/>
    <property type="molecule type" value="Genomic_DNA"/>
</dbReference>
<accession>A0A9Q3X2P6</accession>
<reference evidence="1" key="1">
    <citation type="submission" date="2019-11" db="EMBL/GenBank/DDBJ databases">
        <title>Epiphytic Pseudomonas syringae from cherry orchards.</title>
        <authorList>
            <person name="Hulin M.T."/>
        </authorList>
    </citation>
    <scope>NUCLEOTIDE SEQUENCE</scope>
    <source>
        <strain evidence="1">PA-6-9A</strain>
    </source>
</reference>
<dbReference type="AlphaFoldDB" id="A0A9Q3X2P6"/>
<evidence type="ECO:0000313" key="2">
    <source>
        <dbReference type="Proteomes" id="UP000814207"/>
    </source>
</evidence>
<evidence type="ECO:0000313" key="1">
    <source>
        <dbReference type="EMBL" id="MCF5064036.1"/>
    </source>
</evidence>
<dbReference type="Proteomes" id="UP000814207">
    <property type="component" value="Unassembled WGS sequence"/>
</dbReference>
<protein>
    <submittedName>
        <fullName evidence="1">Uncharacterized protein</fullName>
    </submittedName>
</protein>
<gene>
    <name evidence="1" type="ORF">GIW73_13920</name>
</gene>
<sequence>MRALLARRDELAQAQGLLDKVNQALAAAIPVLLTADEQAEHAQIIATTAALDEAHAAEYARQQACRQRLQAELAVVPAAWEAQP</sequence>
<organism evidence="1 2">
    <name type="scientific">Pseudomonas syringae</name>
    <dbReference type="NCBI Taxonomy" id="317"/>
    <lineage>
        <taxon>Bacteria</taxon>
        <taxon>Pseudomonadati</taxon>
        <taxon>Pseudomonadota</taxon>
        <taxon>Gammaproteobacteria</taxon>
        <taxon>Pseudomonadales</taxon>
        <taxon>Pseudomonadaceae</taxon>
        <taxon>Pseudomonas</taxon>
    </lineage>
</organism>